<sequence>LHPPRRRAVALAELVVPQLLEDQHAQVSVQGVGGAGGVQRALRRRVRAVPAHRQHVPRALAGAEALLRDRDRAARQGSEHEPVAVESFWQQWSAPGGFVAYNHVTGKLVMVRQPTELEDVAPASEGA</sequence>
<evidence type="ECO:0000313" key="2">
    <source>
        <dbReference type="Proteomes" id="UP001189429"/>
    </source>
</evidence>
<dbReference type="Proteomes" id="UP001189429">
    <property type="component" value="Unassembled WGS sequence"/>
</dbReference>
<dbReference type="EMBL" id="CAUYUJ010019452">
    <property type="protein sequence ID" value="CAK0891279.1"/>
    <property type="molecule type" value="Genomic_DNA"/>
</dbReference>
<gene>
    <name evidence="1" type="ORF">PCOR1329_LOCUS71264</name>
</gene>
<feature type="non-terminal residue" evidence="1">
    <location>
        <position position="1"/>
    </location>
</feature>
<comment type="caution">
    <text evidence="1">The sequence shown here is derived from an EMBL/GenBank/DDBJ whole genome shotgun (WGS) entry which is preliminary data.</text>
</comment>
<proteinExistence type="predicted"/>
<organism evidence="1 2">
    <name type="scientific">Prorocentrum cordatum</name>
    <dbReference type="NCBI Taxonomy" id="2364126"/>
    <lineage>
        <taxon>Eukaryota</taxon>
        <taxon>Sar</taxon>
        <taxon>Alveolata</taxon>
        <taxon>Dinophyceae</taxon>
        <taxon>Prorocentrales</taxon>
        <taxon>Prorocentraceae</taxon>
        <taxon>Prorocentrum</taxon>
    </lineage>
</organism>
<keyword evidence="2" id="KW-1185">Reference proteome</keyword>
<protein>
    <submittedName>
        <fullName evidence="1">Uncharacterized protein</fullName>
    </submittedName>
</protein>
<accession>A0ABN9WWM8</accession>
<feature type="non-terminal residue" evidence="1">
    <location>
        <position position="127"/>
    </location>
</feature>
<reference evidence="1" key="1">
    <citation type="submission" date="2023-10" db="EMBL/GenBank/DDBJ databases">
        <authorList>
            <person name="Chen Y."/>
            <person name="Shah S."/>
            <person name="Dougan E. K."/>
            <person name="Thang M."/>
            <person name="Chan C."/>
        </authorList>
    </citation>
    <scope>NUCLEOTIDE SEQUENCE [LARGE SCALE GENOMIC DNA]</scope>
</reference>
<name>A0ABN9WWM8_9DINO</name>
<evidence type="ECO:0000313" key="1">
    <source>
        <dbReference type="EMBL" id="CAK0891279.1"/>
    </source>
</evidence>